<dbReference type="InterPro" id="IPR002110">
    <property type="entry name" value="Ankyrin_rpt"/>
</dbReference>
<dbReference type="InterPro" id="IPR027417">
    <property type="entry name" value="P-loop_NTPase"/>
</dbReference>
<dbReference type="Pfam" id="PF24883">
    <property type="entry name" value="NPHP3_N"/>
    <property type="match status" value="1"/>
</dbReference>
<keyword evidence="1" id="KW-0677">Repeat</keyword>
<reference evidence="4" key="1">
    <citation type="submission" date="2020-02" db="EMBL/GenBank/DDBJ databases">
        <authorList>
            <person name="Palmer J.M."/>
        </authorList>
    </citation>
    <scope>NUCLEOTIDE SEQUENCE</scope>
    <source>
        <strain evidence="4">EPUS1.4</strain>
        <tissue evidence="4">Thallus</tissue>
    </source>
</reference>
<name>A0A8H7AA38_9EURO</name>
<feature type="domain" description="Nephrocystin 3-like N-terminal" evidence="3">
    <location>
        <begin position="308"/>
        <end position="480"/>
    </location>
</feature>
<evidence type="ECO:0000313" key="4">
    <source>
        <dbReference type="EMBL" id="KAF7503927.1"/>
    </source>
</evidence>
<gene>
    <name evidence="4" type="ORF">GJ744_003008</name>
</gene>
<dbReference type="SUPFAM" id="SSF52540">
    <property type="entry name" value="P-loop containing nucleoside triphosphate hydrolases"/>
    <property type="match status" value="1"/>
</dbReference>
<keyword evidence="5" id="KW-1185">Reference proteome</keyword>
<evidence type="ECO:0000256" key="2">
    <source>
        <dbReference type="SAM" id="MobiDB-lite"/>
    </source>
</evidence>
<proteinExistence type="predicted"/>
<dbReference type="EMBL" id="JAACFV010000156">
    <property type="protein sequence ID" value="KAF7503927.1"/>
    <property type="molecule type" value="Genomic_DNA"/>
</dbReference>
<dbReference type="Proteomes" id="UP000606974">
    <property type="component" value="Unassembled WGS sequence"/>
</dbReference>
<evidence type="ECO:0000259" key="3">
    <source>
        <dbReference type="Pfam" id="PF24883"/>
    </source>
</evidence>
<feature type="region of interest" description="Disordered" evidence="2">
    <location>
        <begin position="1"/>
        <end position="46"/>
    </location>
</feature>
<evidence type="ECO:0000313" key="5">
    <source>
        <dbReference type="Proteomes" id="UP000606974"/>
    </source>
</evidence>
<dbReference type="OrthoDB" id="7464126at2759"/>
<feature type="compositionally biased region" description="Basic and acidic residues" evidence="2">
    <location>
        <begin position="1352"/>
        <end position="1366"/>
    </location>
</feature>
<sequence>MPSILNKLQGKLRSNNHGKRISSSHPEARLANEAVSSSPAGRAHTTVPEGFNLADQQASGSCWDMALERLKQEHANTHEKLVEICKGGQAVLSAELIVGLALKARQLKERDGRLRRASRQAAKVITSLEKIVMPVARLDPHGGAAMACGGIFAIMQIALNDTKQYDLAFNSVMEVVPVIERWTFYEKRSLMYDQFSEVRASQNFRVGLVELYLQIMIHTTTVATYCQKSSLRRFAEAIAPNHDEWKIQLDLVKGRDETCKSYRDNHEAEKNFQKQHWDILQWICTTDPSFEHQNVLDTTKVGSDYSQSGQWFLDGDEYRRWRDAQGSNILWLRGTVGTGKTTLMARVIEDLKQFPVPQSRLAWHYCSKAQSGGKRIDQVSVLKSILRQIAWVPETTSVASPIVEIHKRLECNRPKESNLSVKNCIDLIKDIAQSAQELHAASFRIIVDAVDECEEAGKLLKSLHEATEHCNHVFLMFSSRPNVQVPSYLGAATQVHIESAKSLDDLLFFVDNDIMRRDERLPGTDPCDLEGKLFDVICGKADGMFRWAQMQLEDFLSSSASRPPLHTRTEFNDKLERLRQRTGVSDLDQEYARIYSENTIVGYESCIHAARAYKLLLCSFKPMTLNQLVSAVAMQEDGNSHPDVSGPYILDICSNFITVTRDEVQFAHASAREYLESRRVGEYEEFGHNAQHCEAALTSLYAVRHYCGELLNHAIETGQYELPCRRLPVELHFTCYAAIFWATHASKLSAAARKAKCISSEIARFLSSAALGDWGDWIWRTWGAEESRNFASITHKDNNFYVPNPVRLISVFGFVECLEMPEIACRIPDQGTNSRSPTPLHLACIYGQSAVIEKLLGCFREHVDINKDVVDCGTPLCAAIKSGTNSIEVVSLLIKHGVITTNSSEKGLKALREAVYHGHHEIVQMLLEHMKKEFTHQEVLSCLLDPKGGILWLAAKDERHYAAFEFLLAEARELGLDIANSAFKDGQGDQLGDHLLCWASIGGNNEGLNLLAELKASNGETGYGVTALGGARTTKIAEFLLRLHPSLLWATGVDGATALHKVRHRCVVELLLRHRPALLWERDNRGRTALHRARDNNIAEYLLGQDPSLVSARDAQKKTPLLTASEYLGSFFGLQAFWKMLLGSGGDINDCDATGRNILHLLVQGKSFSGDDLDFLIKKGLAGNRDHGGNTALHLLGTLQVTVLRFWLEALFRLVGAGERLLATNKAGKTAAENTIMSLLQRYAGRLFDVWIFLRRMLSRVIIQFMEELRQEEDNRLLSEEQLDKLRFLCHRLIQASHHNVKKAEERIRKDRMEGDEIILGYLQKQRECGWQLPMSKANWFNEDDKDGEGEVGGRGEVDGKGKEQCGRQAGLNV</sequence>
<dbReference type="Gene3D" id="1.25.40.20">
    <property type="entry name" value="Ankyrin repeat-containing domain"/>
    <property type="match status" value="3"/>
</dbReference>
<organism evidence="4 5">
    <name type="scientific">Endocarpon pusillum</name>
    <dbReference type="NCBI Taxonomy" id="364733"/>
    <lineage>
        <taxon>Eukaryota</taxon>
        <taxon>Fungi</taxon>
        <taxon>Dikarya</taxon>
        <taxon>Ascomycota</taxon>
        <taxon>Pezizomycotina</taxon>
        <taxon>Eurotiomycetes</taxon>
        <taxon>Chaetothyriomycetidae</taxon>
        <taxon>Verrucariales</taxon>
        <taxon>Verrucariaceae</taxon>
        <taxon>Endocarpon</taxon>
    </lineage>
</organism>
<dbReference type="InterPro" id="IPR036770">
    <property type="entry name" value="Ankyrin_rpt-contain_sf"/>
</dbReference>
<evidence type="ECO:0000256" key="1">
    <source>
        <dbReference type="ARBA" id="ARBA00022737"/>
    </source>
</evidence>
<dbReference type="SUPFAM" id="SSF48403">
    <property type="entry name" value="Ankyrin repeat"/>
    <property type="match status" value="1"/>
</dbReference>
<dbReference type="PANTHER" id="PTHR10039">
    <property type="entry name" value="AMELOGENIN"/>
    <property type="match status" value="1"/>
</dbReference>
<dbReference type="PANTHER" id="PTHR10039:SF15">
    <property type="entry name" value="NACHT DOMAIN-CONTAINING PROTEIN"/>
    <property type="match status" value="1"/>
</dbReference>
<dbReference type="Gene3D" id="3.40.50.300">
    <property type="entry name" value="P-loop containing nucleotide triphosphate hydrolases"/>
    <property type="match status" value="1"/>
</dbReference>
<comment type="caution">
    <text evidence="4">The sequence shown here is derived from an EMBL/GenBank/DDBJ whole genome shotgun (WGS) entry which is preliminary data.</text>
</comment>
<dbReference type="Pfam" id="PF12796">
    <property type="entry name" value="Ank_2"/>
    <property type="match status" value="1"/>
</dbReference>
<feature type="region of interest" description="Disordered" evidence="2">
    <location>
        <begin position="1342"/>
        <end position="1374"/>
    </location>
</feature>
<dbReference type="SMART" id="SM00248">
    <property type="entry name" value="ANK"/>
    <property type="match status" value="6"/>
</dbReference>
<dbReference type="InterPro" id="IPR056884">
    <property type="entry name" value="NPHP3-like_N"/>
</dbReference>
<accession>A0A8H7AA38</accession>
<protein>
    <recommendedName>
        <fullName evidence="3">Nephrocystin 3-like N-terminal domain-containing protein</fullName>
    </recommendedName>
</protein>